<accession>A0A239HZM3</accession>
<feature type="domain" description="Two component regulator three Y" evidence="3">
    <location>
        <begin position="736"/>
        <end position="792"/>
    </location>
</feature>
<dbReference type="InterPro" id="IPR013783">
    <property type="entry name" value="Ig-like_fold"/>
</dbReference>
<dbReference type="Pfam" id="PF07495">
    <property type="entry name" value="Y_Y_Y"/>
    <property type="match status" value="1"/>
</dbReference>
<keyword evidence="2" id="KW-1133">Transmembrane helix</keyword>
<dbReference type="SUPFAM" id="SSF63829">
    <property type="entry name" value="Calcium-dependent phosphotriesterase"/>
    <property type="match status" value="1"/>
</dbReference>
<dbReference type="EMBL" id="FZPD01000002">
    <property type="protein sequence ID" value="SNS86183.1"/>
    <property type="molecule type" value="Genomic_DNA"/>
</dbReference>
<feature type="transmembrane region" description="Helical" evidence="2">
    <location>
        <begin position="832"/>
        <end position="855"/>
    </location>
</feature>
<sequence>MRHLLLVVFCLSLSQIYAQKGDFLLTHHFPRHSNIDNSNFEITNDNYGRLCIANRSGVLKYDGEAWDFYQTPSAALSLTVDSTDVVYVGCIGTIGMIDFHERRIGYKPILPADSLDDLFLETHYFKGRVYFMGSKNLVIYDIASERASIHKGEFLNIYELDAEMFVNTADGETFVIHDSLTSISPLQTISYSSKRKGNPDLAVGFDNELYEYQNFEFSSLPQNKHIKELGFEIKEIQWVNDSLFVCSTFENGLLIFNKNDEEYLVVTDYQSGLPDNEVYTIHTDNSDGIWVATQFGITHIAPLFPAHSYSHFQGLNGNLTSVSNYDDDLWVTTSLGLFYFDRDTIFENKVYYEVQRKNQRTSSRTSQASSQKQESDDEKPLLKRLFGKKKLASGNDDQKQKKGLFGSIANIFDNDSNVEKVKGKLDKNAKYVRKVRQIPVDVNYTFKQVNGANGKFLSVLPYKDKLLGVSTSGIYEVTKKGAEIIIPESIRWFMVNSKDQLVISTSNLQLKVYKLNGDVWIEQISQSMDDIIVSMREGDDGKVWMAGSSAIYKTSTTDSTFTIEEELPLNNIFLDEVNILNKNDTLYFINSQGYYYYDSDANQVVENTKLEDQIGPAVHHLYDPVERGVWVFNGKVWHHLKEDGSIEKLEYLGLFPDLRAISIDQGTDKLWLITQNNELLKYDPTKQGGLETFNFFLKKVSNEKGEIDQSKKFTLAYDENFLSIELSKPDFLGLLNPEFQYKLEGLHEDWSEWTRSKSIDFSFLPEGSYNLRVRSRDAFGRVEEGEVLSFTVKPPYWQTPWFYAIQIIFFGGLVFFSTRLNQDSSKNRLLRGGLTLLTLVLIIEFLQSAIGSLFSFKSTPVVDFLLDASIAFMIFPLERLLRELMTKGKVKMKIKKKDISLIRKDSPTK</sequence>
<dbReference type="Proteomes" id="UP000198393">
    <property type="component" value="Unassembled WGS sequence"/>
</dbReference>
<protein>
    <submittedName>
        <fullName evidence="4">Y_Y_Y domain-containing protein</fullName>
    </submittedName>
</protein>
<reference evidence="4 5" key="1">
    <citation type="submission" date="2017-06" db="EMBL/GenBank/DDBJ databases">
        <authorList>
            <person name="Kim H.J."/>
            <person name="Triplett B.A."/>
        </authorList>
    </citation>
    <scope>NUCLEOTIDE SEQUENCE [LARGE SCALE GENOMIC DNA]</scope>
    <source>
        <strain evidence="4 5">DSM 19307</strain>
    </source>
</reference>
<evidence type="ECO:0000313" key="4">
    <source>
        <dbReference type="EMBL" id="SNS86183.1"/>
    </source>
</evidence>
<proteinExistence type="predicted"/>
<dbReference type="InterPro" id="IPR011123">
    <property type="entry name" value="Y_Y_Y"/>
</dbReference>
<feature type="compositionally biased region" description="Low complexity" evidence="1">
    <location>
        <begin position="360"/>
        <end position="372"/>
    </location>
</feature>
<evidence type="ECO:0000256" key="1">
    <source>
        <dbReference type="SAM" id="MobiDB-lite"/>
    </source>
</evidence>
<dbReference type="InterPro" id="IPR011110">
    <property type="entry name" value="Reg_prop"/>
</dbReference>
<keyword evidence="2" id="KW-0812">Transmembrane</keyword>
<keyword evidence="5" id="KW-1185">Reference proteome</keyword>
<dbReference type="AlphaFoldDB" id="A0A239HZM3"/>
<dbReference type="Gene3D" id="2.130.10.10">
    <property type="entry name" value="YVTN repeat-like/Quinoprotein amine dehydrogenase"/>
    <property type="match status" value="1"/>
</dbReference>
<feature type="transmembrane region" description="Helical" evidence="2">
    <location>
        <begin position="801"/>
        <end position="820"/>
    </location>
</feature>
<dbReference type="Gene3D" id="2.60.40.10">
    <property type="entry name" value="Immunoglobulins"/>
    <property type="match status" value="1"/>
</dbReference>
<evidence type="ECO:0000256" key="2">
    <source>
        <dbReference type="SAM" id="Phobius"/>
    </source>
</evidence>
<dbReference type="Pfam" id="PF07494">
    <property type="entry name" value="Reg_prop"/>
    <property type="match status" value="1"/>
</dbReference>
<organism evidence="4 5">
    <name type="scientific">Ekhidna lutea</name>
    <dbReference type="NCBI Taxonomy" id="447679"/>
    <lineage>
        <taxon>Bacteria</taxon>
        <taxon>Pseudomonadati</taxon>
        <taxon>Bacteroidota</taxon>
        <taxon>Cytophagia</taxon>
        <taxon>Cytophagales</taxon>
        <taxon>Reichenbachiellaceae</taxon>
        <taxon>Ekhidna</taxon>
    </lineage>
</organism>
<dbReference type="InterPro" id="IPR015943">
    <property type="entry name" value="WD40/YVTN_repeat-like_dom_sf"/>
</dbReference>
<dbReference type="OrthoDB" id="9806995at2"/>
<evidence type="ECO:0000313" key="5">
    <source>
        <dbReference type="Proteomes" id="UP000198393"/>
    </source>
</evidence>
<feature type="transmembrane region" description="Helical" evidence="2">
    <location>
        <begin position="861"/>
        <end position="881"/>
    </location>
</feature>
<dbReference type="RefSeq" id="WP_089356287.1">
    <property type="nucleotide sequence ID" value="NZ_FZPD01000002.1"/>
</dbReference>
<evidence type="ECO:0000259" key="3">
    <source>
        <dbReference type="Pfam" id="PF07495"/>
    </source>
</evidence>
<name>A0A239HZM3_EKHLU</name>
<gene>
    <name evidence="4" type="ORF">SAMN05421640_1567</name>
</gene>
<feature type="region of interest" description="Disordered" evidence="1">
    <location>
        <begin position="357"/>
        <end position="379"/>
    </location>
</feature>
<keyword evidence="2" id="KW-0472">Membrane</keyword>